<sequence>MRRRTIGHAVMVLGGMAVAGTACADEVQIYGRLYTTLEYNWQSSGSSAPSTPSTTRMTNDRSVWGLRGNENLGGGYRAIWQIESDLTLPNGTGGMASRDSRVGLDGPFGTFFLGNWTTPFTESTKAFDPFYPTTAGYMSLMGNGSAPSADNVSNTTSFDRRQQNSVNYVSPSWRGLSAAAQWGVNQERVALSRNPMLLSFSLTYTAGPLVLTAAQENHRDYQGNHTEDNGTKIGASYRLFAGTVVSAAYERLRYQTPTTAVRRDAFYLSLVQRLGPGNLMAGVTWAGNGVGNTKTPIGYISSGAETGAMQYTIGYDYALSRRTSLVAFYSHISNGSRASYNWAINSVPNVTGGSLSLVALGMKHAF</sequence>
<evidence type="ECO:0000256" key="4">
    <source>
        <dbReference type="ARBA" id="ARBA00022452"/>
    </source>
</evidence>
<keyword evidence="5" id="KW-0812">Transmembrane</keyword>
<evidence type="ECO:0000259" key="12">
    <source>
        <dbReference type="Pfam" id="PF13609"/>
    </source>
</evidence>
<reference evidence="13 14" key="1">
    <citation type="submission" date="2019-08" db="EMBL/GenBank/DDBJ databases">
        <authorList>
            <person name="Peeters C."/>
        </authorList>
    </citation>
    <scope>NUCLEOTIDE SEQUENCE [LARGE SCALE GENOMIC DNA]</scope>
    <source>
        <strain evidence="13 14">LMG 31114</strain>
    </source>
</reference>
<dbReference type="SUPFAM" id="SSF56935">
    <property type="entry name" value="Porins"/>
    <property type="match status" value="1"/>
</dbReference>
<accession>A0A5E4SI26</accession>
<dbReference type="PANTHER" id="PTHR34501">
    <property type="entry name" value="PROTEIN YDDL-RELATED"/>
    <property type="match status" value="1"/>
</dbReference>
<dbReference type="AlphaFoldDB" id="A0A5E4SI26"/>
<keyword evidence="8" id="KW-0626">Porin</keyword>
<organism evidence="13 14">
    <name type="scientific">Pandoraea pneumonica</name>
    <dbReference type="NCBI Taxonomy" id="2508299"/>
    <lineage>
        <taxon>Bacteria</taxon>
        <taxon>Pseudomonadati</taxon>
        <taxon>Pseudomonadota</taxon>
        <taxon>Betaproteobacteria</taxon>
        <taxon>Burkholderiales</taxon>
        <taxon>Burkholderiaceae</taxon>
        <taxon>Pandoraea</taxon>
    </lineage>
</organism>
<dbReference type="GO" id="GO:0015288">
    <property type="term" value="F:porin activity"/>
    <property type="evidence" value="ECO:0007669"/>
    <property type="project" value="UniProtKB-KW"/>
</dbReference>
<evidence type="ECO:0000256" key="2">
    <source>
        <dbReference type="ARBA" id="ARBA00011233"/>
    </source>
</evidence>
<evidence type="ECO:0000256" key="7">
    <source>
        <dbReference type="ARBA" id="ARBA00023065"/>
    </source>
</evidence>
<keyword evidence="7" id="KW-0406">Ion transport</keyword>
<dbReference type="InterPro" id="IPR050298">
    <property type="entry name" value="Gram-neg_bact_OMP"/>
</dbReference>
<dbReference type="PROSITE" id="PS51257">
    <property type="entry name" value="PROKAR_LIPOPROTEIN"/>
    <property type="match status" value="1"/>
</dbReference>
<dbReference type="EMBL" id="CABPSK010000001">
    <property type="protein sequence ID" value="VVD74925.1"/>
    <property type="molecule type" value="Genomic_DNA"/>
</dbReference>
<evidence type="ECO:0000256" key="9">
    <source>
        <dbReference type="ARBA" id="ARBA00023136"/>
    </source>
</evidence>
<evidence type="ECO:0000256" key="8">
    <source>
        <dbReference type="ARBA" id="ARBA00023114"/>
    </source>
</evidence>
<comment type="subunit">
    <text evidence="2">Homotrimer.</text>
</comment>
<comment type="subcellular location">
    <subcellularLocation>
        <location evidence="1">Cell outer membrane</location>
        <topology evidence="1">Multi-pass membrane protein</topology>
    </subcellularLocation>
</comment>
<dbReference type="GeneID" id="300402871"/>
<keyword evidence="14" id="KW-1185">Reference proteome</keyword>
<dbReference type="GO" id="GO:0046930">
    <property type="term" value="C:pore complex"/>
    <property type="evidence" value="ECO:0007669"/>
    <property type="project" value="UniProtKB-KW"/>
</dbReference>
<dbReference type="Pfam" id="PF13609">
    <property type="entry name" value="Porin_4"/>
    <property type="match status" value="1"/>
</dbReference>
<evidence type="ECO:0000256" key="11">
    <source>
        <dbReference type="SAM" id="SignalP"/>
    </source>
</evidence>
<keyword evidence="10" id="KW-0998">Cell outer membrane</keyword>
<keyword evidence="9" id="KW-0472">Membrane</keyword>
<feature type="chain" id="PRO_5023122074" evidence="11">
    <location>
        <begin position="25"/>
        <end position="366"/>
    </location>
</feature>
<dbReference type="PRINTS" id="PR00184">
    <property type="entry name" value="NEISSPPORIN"/>
</dbReference>
<dbReference type="InterPro" id="IPR033900">
    <property type="entry name" value="Gram_neg_porin_domain"/>
</dbReference>
<dbReference type="PANTHER" id="PTHR34501:SF9">
    <property type="entry name" value="MAJOR OUTER MEMBRANE PROTEIN P.IA"/>
    <property type="match status" value="1"/>
</dbReference>
<evidence type="ECO:0000256" key="5">
    <source>
        <dbReference type="ARBA" id="ARBA00022692"/>
    </source>
</evidence>
<dbReference type="Proteomes" id="UP000366945">
    <property type="component" value="Unassembled WGS sequence"/>
</dbReference>
<dbReference type="CDD" id="cd00342">
    <property type="entry name" value="gram_neg_porins"/>
    <property type="match status" value="1"/>
</dbReference>
<evidence type="ECO:0000256" key="3">
    <source>
        <dbReference type="ARBA" id="ARBA00022448"/>
    </source>
</evidence>
<dbReference type="Gene3D" id="2.40.160.10">
    <property type="entry name" value="Porin"/>
    <property type="match status" value="1"/>
</dbReference>
<dbReference type="InterPro" id="IPR002299">
    <property type="entry name" value="Porin_Neis"/>
</dbReference>
<dbReference type="RefSeq" id="WP_150678179.1">
    <property type="nucleotide sequence ID" value="NZ_CABPSK010000001.1"/>
</dbReference>
<feature type="signal peptide" evidence="11">
    <location>
        <begin position="1"/>
        <end position="24"/>
    </location>
</feature>
<evidence type="ECO:0000313" key="13">
    <source>
        <dbReference type="EMBL" id="VVD74925.1"/>
    </source>
</evidence>
<dbReference type="GO" id="GO:0006811">
    <property type="term" value="P:monoatomic ion transport"/>
    <property type="evidence" value="ECO:0007669"/>
    <property type="project" value="UniProtKB-KW"/>
</dbReference>
<keyword evidence="3" id="KW-0813">Transport</keyword>
<evidence type="ECO:0000256" key="1">
    <source>
        <dbReference type="ARBA" id="ARBA00004571"/>
    </source>
</evidence>
<keyword evidence="4" id="KW-1134">Transmembrane beta strand</keyword>
<evidence type="ECO:0000313" key="14">
    <source>
        <dbReference type="Proteomes" id="UP000366945"/>
    </source>
</evidence>
<keyword evidence="6 11" id="KW-0732">Signal</keyword>
<proteinExistence type="predicted"/>
<evidence type="ECO:0000256" key="10">
    <source>
        <dbReference type="ARBA" id="ARBA00023237"/>
    </source>
</evidence>
<dbReference type="InterPro" id="IPR023614">
    <property type="entry name" value="Porin_dom_sf"/>
</dbReference>
<dbReference type="GO" id="GO:0009279">
    <property type="term" value="C:cell outer membrane"/>
    <property type="evidence" value="ECO:0007669"/>
    <property type="project" value="UniProtKB-SubCell"/>
</dbReference>
<protein>
    <submittedName>
        <fullName evidence="13">Outer membrane porin</fullName>
    </submittedName>
</protein>
<dbReference type="OrthoDB" id="5293374at2"/>
<gene>
    <name evidence="13" type="ORF">PPN31114_00812</name>
</gene>
<evidence type="ECO:0000256" key="6">
    <source>
        <dbReference type="ARBA" id="ARBA00022729"/>
    </source>
</evidence>
<feature type="domain" description="Porin" evidence="12">
    <location>
        <begin position="12"/>
        <end position="334"/>
    </location>
</feature>
<name>A0A5E4SI26_9BURK</name>